<name>A0AA86P2B4_9EUKA</name>
<evidence type="ECO:0000313" key="2">
    <source>
        <dbReference type="EMBL" id="CAL5992980.1"/>
    </source>
</evidence>
<dbReference type="EMBL" id="CAXDID020000029">
    <property type="protein sequence ID" value="CAL5992980.1"/>
    <property type="molecule type" value="Genomic_DNA"/>
</dbReference>
<reference evidence="2 3" key="2">
    <citation type="submission" date="2024-07" db="EMBL/GenBank/DDBJ databases">
        <authorList>
            <person name="Akdeniz Z."/>
        </authorList>
    </citation>
    <scope>NUCLEOTIDE SEQUENCE [LARGE SCALE GENOMIC DNA]</scope>
</reference>
<evidence type="ECO:0000313" key="1">
    <source>
        <dbReference type="EMBL" id="CAI9929733.1"/>
    </source>
</evidence>
<dbReference type="GO" id="GO:0061608">
    <property type="term" value="F:nuclear import signal receptor activity"/>
    <property type="evidence" value="ECO:0007669"/>
    <property type="project" value="TreeGrafter"/>
</dbReference>
<proteinExistence type="predicted"/>
<protein>
    <submittedName>
        <fullName evidence="1">Uncharacterized protein</fullName>
    </submittedName>
</protein>
<gene>
    <name evidence="2" type="ORF">HINF_LOCUS12847</name>
    <name evidence="1" type="ORF">HINF_LOCUS17378</name>
</gene>
<dbReference type="AlphaFoldDB" id="A0AA86P2B4"/>
<sequence>MFGCVIDTLGYQDSFQQINETTYLLPIPDVNKINYISVFVFQPEMLAEIAAQVIIEQNGVQEPVGFLADFQPSITFVAPKINCQQGTYNQNNRSVQAGQIVIIATPLDNVIQRQQHYLTNIENQMVDFQFERMMKHFHEAMEKYCLNDNDKPYLPLSEIQYWKDRYIRYLSCK</sequence>
<dbReference type="PANTHER" id="PTHR12925">
    <property type="entry name" value="HIKESHI FAMILY MEMBER"/>
    <property type="match status" value="1"/>
</dbReference>
<keyword evidence="3" id="KW-1185">Reference proteome</keyword>
<dbReference type="PANTHER" id="PTHR12925:SF0">
    <property type="entry name" value="PROTEIN HIKESHI"/>
    <property type="match status" value="1"/>
</dbReference>
<dbReference type="GO" id="GO:0005634">
    <property type="term" value="C:nucleus"/>
    <property type="evidence" value="ECO:0007669"/>
    <property type="project" value="TreeGrafter"/>
</dbReference>
<dbReference type="EMBL" id="CATOUU010000440">
    <property type="protein sequence ID" value="CAI9929733.1"/>
    <property type="molecule type" value="Genomic_DNA"/>
</dbReference>
<reference evidence="1" key="1">
    <citation type="submission" date="2023-06" db="EMBL/GenBank/DDBJ databases">
        <authorList>
            <person name="Kurt Z."/>
        </authorList>
    </citation>
    <scope>NUCLEOTIDE SEQUENCE</scope>
</reference>
<dbReference type="Proteomes" id="UP001642409">
    <property type="component" value="Unassembled WGS sequence"/>
</dbReference>
<accession>A0AA86P2B4</accession>
<dbReference type="GO" id="GO:0006606">
    <property type="term" value="P:protein import into nucleus"/>
    <property type="evidence" value="ECO:0007669"/>
    <property type="project" value="TreeGrafter"/>
</dbReference>
<dbReference type="GO" id="GO:0005829">
    <property type="term" value="C:cytosol"/>
    <property type="evidence" value="ECO:0007669"/>
    <property type="project" value="TreeGrafter"/>
</dbReference>
<dbReference type="InterPro" id="IPR031318">
    <property type="entry name" value="OPI10"/>
</dbReference>
<evidence type="ECO:0000313" key="3">
    <source>
        <dbReference type="Proteomes" id="UP001642409"/>
    </source>
</evidence>
<comment type="caution">
    <text evidence="1">The sequence shown here is derived from an EMBL/GenBank/DDBJ whole genome shotgun (WGS) entry which is preliminary data.</text>
</comment>
<organism evidence="1">
    <name type="scientific">Hexamita inflata</name>
    <dbReference type="NCBI Taxonomy" id="28002"/>
    <lineage>
        <taxon>Eukaryota</taxon>
        <taxon>Metamonada</taxon>
        <taxon>Diplomonadida</taxon>
        <taxon>Hexamitidae</taxon>
        <taxon>Hexamitinae</taxon>
        <taxon>Hexamita</taxon>
    </lineage>
</organism>